<accession>A0A0V1Q7C8</accession>
<dbReference type="InterPro" id="IPR025527">
    <property type="entry name" value="HUWE1/Rev1_UBM"/>
</dbReference>
<gene>
    <name evidence="16" type="ORF">AC631_00174</name>
</gene>
<feature type="compositionally biased region" description="Acidic residues" evidence="14">
    <location>
        <begin position="2461"/>
        <end position="2471"/>
    </location>
</feature>
<feature type="coiled-coil region" evidence="13">
    <location>
        <begin position="2312"/>
        <end position="2359"/>
    </location>
</feature>
<feature type="active site" description="Glycyl thioester intermediate" evidence="12">
    <location>
        <position position="3319"/>
    </location>
</feature>
<dbReference type="InterPro" id="IPR010314">
    <property type="entry name" value="E3_Ub_ligase_DUF913"/>
</dbReference>
<keyword evidence="13" id="KW-0175">Coiled coil</keyword>
<keyword evidence="9" id="KW-0539">Nucleus</keyword>
<dbReference type="Pfam" id="PF06025">
    <property type="entry name" value="DUF913"/>
    <property type="match status" value="1"/>
</dbReference>
<feature type="region of interest" description="Disordered" evidence="14">
    <location>
        <begin position="232"/>
        <end position="267"/>
    </location>
</feature>
<dbReference type="InterPro" id="IPR035983">
    <property type="entry name" value="Hect_E3_ubiquitin_ligase"/>
</dbReference>
<name>A0A0V1Q7C8_9ASCO</name>
<dbReference type="EC" id="2.3.2.26" evidence="4"/>
<feature type="compositionally biased region" description="Acidic residues" evidence="14">
    <location>
        <begin position="1988"/>
        <end position="1998"/>
    </location>
</feature>
<dbReference type="EMBL" id="LMYN01000002">
    <property type="protein sequence ID" value="KSA04095.1"/>
    <property type="molecule type" value="Genomic_DNA"/>
</dbReference>
<evidence type="ECO:0000256" key="7">
    <source>
        <dbReference type="ARBA" id="ARBA00022786"/>
    </source>
</evidence>
<evidence type="ECO:0000256" key="8">
    <source>
        <dbReference type="ARBA" id="ARBA00022816"/>
    </source>
</evidence>
<dbReference type="FunFam" id="3.90.1750.10:FF:000003">
    <property type="entry name" value="E3 ubiquitin-protein ligase UPL1"/>
    <property type="match status" value="1"/>
</dbReference>
<dbReference type="PROSITE" id="PS50237">
    <property type="entry name" value="HECT"/>
    <property type="match status" value="1"/>
</dbReference>
<dbReference type="GeneID" id="26837183"/>
<dbReference type="Gene3D" id="3.90.1750.10">
    <property type="entry name" value="Hect, E3 ligase catalytic domains"/>
    <property type="match status" value="1"/>
</dbReference>
<evidence type="ECO:0000256" key="14">
    <source>
        <dbReference type="SAM" id="MobiDB-lite"/>
    </source>
</evidence>
<protein>
    <recommendedName>
        <fullName evidence="4">HECT-type E3 ubiquitin transferase</fullName>
        <ecNumber evidence="4">2.3.2.26</ecNumber>
    </recommendedName>
    <alternativeName>
        <fullName evidence="11">HECT-type E3 ubiquitin transferase TOM1</fullName>
    </alternativeName>
</protein>
<dbReference type="CDD" id="cd00078">
    <property type="entry name" value="HECTc"/>
    <property type="match status" value="1"/>
</dbReference>
<evidence type="ECO:0000259" key="15">
    <source>
        <dbReference type="PROSITE" id="PS50237"/>
    </source>
</evidence>
<evidence type="ECO:0000256" key="2">
    <source>
        <dbReference type="ARBA" id="ARBA00004123"/>
    </source>
</evidence>
<dbReference type="SUPFAM" id="SSF48371">
    <property type="entry name" value="ARM repeat"/>
    <property type="match status" value="1"/>
</dbReference>
<dbReference type="OrthoDB" id="8068875at2759"/>
<feature type="region of interest" description="Disordered" evidence="14">
    <location>
        <begin position="2011"/>
        <end position="2187"/>
    </location>
</feature>
<feature type="compositionally biased region" description="Acidic residues" evidence="14">
    <location>
        <begin position="1956"/>
        <end position="1973"/>
    </location>
</feature>
<comment type="similarity">
    <text evidence="10">Belongs to the UPL family. TOM1/PTR1 subfamily.</text>
</comment>
<dbReference type="SMART" id="SM00119">
    <property type="entry name" value="HECTc"/>
    <property type="match status" value="1"/>
</dbReference>
<dbReference type="Pfam" id="PF06012">
    <property type="entry name" value="DUF908"/>
    <property type="match status" value="1"/>
</dbReference>
<proteinExistence type="inferred from homology"/>
<feature type="compositionally biased region" description="Acidic residues" evidence="14">
    <location>
        <begin position="2078"/>
        <end position="2090"/>
    </location>
</feature>
<dbReference type="Gene3D" id="3.30.2410.10">
    <property type="entry name" value="Hect, E3 ligase catalytic domain"/>
    <property type="match status" value="1"/>
</dbReference>
<dbReference type="PANTHER" id="PTHR11254">
    <property type="entry name" value="HECT DOMAIN UBIQUITIN-PROTEIN LIGASE"/>
    <property type="match status" value="1"/>
</dbReference>
<keyword evidence="17" id="KW-1185">Reference proteome</keyword>
<comment type="catalytic activity">
    <reaction evidence="1">
        <text>S-ubiquitinyl-[E2 ubiquitin-conjugating enzyme]-L-cysteine + [acceptor protein]-L-lysine = [E2 ubiquitin-conjugating enzyme]-L-cysteine + N(6)-ubiquitinyl-[acceptor protein]-L-lysine.</text>
        <dbReference type="EC" id="2.3.2.26"/>
    </reaction>
</comment>
<dbReference type="GO" id="GO:0000209">
    <property type="term" value="P:protein polyubiquitination"/>
    <property type="evidence" value="ECO:0007669"/>
    <property type="project" value="TreeGrafter"/>
</dbReference>
<reference evidence="16 17" key="1">
    <citation type="submission" date="2015-11" db="EMBL/GenBank/DDBJ databases">
        <title>The genome of Debaryomyces fabryi.</title>
        <authorList>
            <person name="Tafer H."/>
            <person name="Lopandic K."/>
        </authorList>
    </citation>
    <scope>NUCLEOTIDE SEQUENCE [LARGE SCALE GENOMIC DNA]</scope>
    <source>
        <strain evidence="16 17">CBS 789</strain>
    </source>
</reference>
<evidence type="ECO:0000256" key="4">
    <source>
        <dbReference type="ARBA" id="ARBA00012485"/>
    </source>
</evidence>
<dbReference type="GO" id="GO:0005737">
    <property type="term" value="C:cytoplasm"/>
    <property type="evidence" value="ECO:0007669"/>
    <property type="project" value="TreeGrafter"/>
</dbReference>
<comment type="caution">
    <text evidence="16">The sequence shown here is derived from an EMBL/GenBank/DDBJ whole genome shotgun (WGS) entry which is preliminary data.</text>
</comment>
<dbReference type="Pfam" id="PF00632">
    <property type="entry name" value="HECT"/>
    <property type="match status" value="1"/>
</dbReference>
<feature type="compositionally biased region" description="Acidic residues" evidence="14">
    <location>
        <begin position="2027"/>
        <end position="2069"/>
    </location>
</feature>
<feature type="compositionally biased region" description="Basic and acidic residues" evidence="14">
    <location>
        <begin position="235"/>
        <end position="267"/>
    </location>
</feature>
<evidence type="ECO:0000256" key="6">
    <source>
        <dbReference type="ARBA" id="ARBA00022679"/>
    </source>
</evidence>
<comment type="pathway">
    <text evidence="3">Protein modification; protein ubiquitination.</text>
</comment>
<evidence type="ECO:0000256" key="12">
    <source>
        <dbReference type="PROSITE-ProRule" id="PRU00104"/>
    </source>
</evidence>
<evidence type="ECO:0000256" key="9">
    <source>
        <dbReference type="ARBA" id="ARBA00023242"/>
    </source>
</evidence>
<dbReference type="PANTHER" id="PTHR11254:SF67">
    <property type="entry name" value="E3 UBIQUITIN-PROTEIN LIGASE HUWE1"/>
    <property type="match status" value="1"/>
</dbReference>
<evidence type="ECO:0000313" key="17">
    <source>
        <dbReference type="Proteomes" id="UP000054251"/>
    </source>
</evidence>
<dbReference type="SUPFAM" id="SSF56204">
    <property type="entry name" value="Hect, E3 ligase catalytic domain"/>
    <property type="match status" value="1"/>
</dbReference>
<keyword evidence="7 12" id="KW-0833">Ubl conjugation pathway</keyword>
<dbReference type="Pfam" id="PF14377">
    <property type="entry name" value="UBM"/>
    <property type="match status" value="2"/>
</dbReference>
<feature type="compositionally biased region" description="Acidic residues" evidence="14">
    <location>
        <begin position="2158"/>
        <end position="2182"/>
    </location>
</feature>
<evidence type="ECO:0000256" key="13">
    <source>
        <dbReference type="SAM" id="Coils"/>
    </source>
</evidence>
<dbReference type="GO" id="GO:0006511">
    <property type="term" value="P:ubiquitin-dependent protein catabolic process"/>
    <property type="evidence" value="ECO:0007669"/>
    <property type="project" value="TreeGrafter"/>
</dbReference>
<feature type="compositionally biased region" description="Acidic residues" evidence="14">
    <location>
        <begin position="2096"/>
        <end position="2119"/>
    </location>
</feature>
<comment type="subcellular location">
    <subcellularLocation>
        <location evidence="2">Nucleus</location>
    </subcellularLocation>
</comment>
<evidence type="ECO:0000256" key="11">
    <source>
        <dbReference type="ARBA" id="ARBA00076267"/>
    </source>
</evidence>
<dbReference type="UniPathway" id="UPA00143"/>
<feature type="region of interest" description="Disordered" evidence="14">
    <location>
        <begin position="2461"/>
        <end position="2505"/>
    </location>
</feature>
<dbReference type="InterPro" id="IPR016024">
    <property type="entry name" value="ARM-type_fold"/>
</dbReference>
<dbReference type="RefSeq" id="XP_015470197.1">
    <property type="nucleotide sequence ID" value="XM_015609004.1"/>
</dbReference>
<evidence type="ECO:0000256" key="1">
    <source>
        <dbReference type="ARBA" id="ARBA00000885"/>
    </source>
</evidence>
<dbReference type="FunFam" id="3.30.2160.10:FF:000001">
    <property type="entry name" value="E3 ubiquitin-protein ligase NEDD4-like"/>
    <property type="match status" value="1"/>
</dbReference>
<dbReference type="InterPro" id="IPR050409">
    <property type="entry name" value="E3_ubiq-protein_ligase"/>
</dbReference>
<keyword evidence="5" id="KW-0813">Transport</keyword>
<keyword evidence="6" id="KW-0808">Transferase</keyword>
<dbReference type="Gene3D" id="3.30.2160.10">
    <property type="entry name" value="Hect, E3 ligase catalytic domain"/>
    <property type="match status" value="1"/>
</dbReference>
<organism evidence="16 17">
    <name type="scientific">Debaryomyces fabryi</name>
    <dbReference type="NCBI Taxonomy" id="58627"/>
    <lineage>
        <taxon>Eukaryota</taxon>
        <taxon>Fungi</taxon>
        <taxon>Dikarya</taxon>
        <taxon>Ascomycota</taxon>
        <taxon>Saccharomycotina</taxon>
        <taxon>Pichiomycetes</taxon>
        <taxon>Debaryomycetaceae</taxon>
        <taxon>Debaryomyces</taxon>
    </lineage>
</organism>
<dbReference type="FunFam" id="3.30.2410.10:FF:000004">
    <property type="entry name" value="E3 ubiquitin-protein ligase HUWE1, variant"/>
    <property type="match status" value="1"/>
</dbReference>
<sequence length="3352" mass="383574">MIISKRNHLEKMEMAKPLKSLIDDITNCPLEQLPHKLKNNLSWERPRGDLFHWVPALNRFDEIFETQIKRYELDQDHPKLQEMSSNDQELLVACLQFTHLLLEHCANRSIYSSSERIFQLISSPTVDVRLSALEVGVSISERYVQTSSNKYSAPKPVKMKVLQIAKSYPLPVPPNFHRKLEEEENTSKKDKDAVLGDHYSLIDSITTEKKYPSKWKHINFQYYKSFTPQAQNIHSKNESAKIRKEEHKHAGEKRSKSKHDSNKSLKIDKEEKVLPKEGVTTFALSEETVRKLSLEQIFDKASETIPKEYWFEFGLVAPVVKSFNTKSYDSIKLREKLLRAKCLAIAFICCMCPSEFTASRFFEAEPYIFSFLIDLIQPENSADVSRDVYFTATKALECISLKRVWGSDIIRCMGGNVNHGILFQCIRHINKKIAAEDDDCYELAYVHFFNMLGNLIDSKSLTPRLTAGGILNDLLSFFNVKSKYRWSCSAATHLTTVFLSASPESFDDFVTNNGFQLLIDTVQYEVNFALENPNYGGGSPKESLVYYNITFRQANYIRNLMKLVSHLIQSEPGDRLRNLFDSPLLQSFNQILLNPKVFGPLILSATIDSVFYIIHNEPTAFSILNEAKVIDTILDNFEDLFLPSNDLLMSLAEVIGAICLNNDGLDKVINHNTISKYFQSFYNLDYAKELVRSDMTTNLGCSFDELGRHYSPLKPIIMEEIKKLVENVPNYVNDKLKGIRFYTSDKGALYHSKDEMIIDSEEGFKEIEVWETTDAAYLADNIFFFLGGLLQDSGQWGNEAMKLIPYESWASFMTLSNAPFDYTTSNGFSTLMGVLKYFDDENRDYGLPHAFEILKQKVESPLIQEFIHFDSTDNSFFNRFEENEEAGTQFLKELNSLNTLFYTFTEIYINPGLMFHERYHQIAELFGNGKSSDGSGLRLLSDFGLLLRRCMFEEIILRSTMPETVAKQSGATFDSSSEFPPIQIYTAEPSKKQEKQDGTSAKFKNSLQIRFFAYRFQNYISTVFCCLGRVCMHKRQEFIDATWRRDAVRITVEIGKIFESLITTEISNDEYKPSFFLVLVNIGLYCLSQKERVNKDVIQTSLAISFLQNGFFEKLKDLAIDFWNKLIQLDPQEVAKTNDLKYISTSESSITKNVLSQILMIFAKVVNSDVVPNLPATKLFYHDGLEKDPESFLVPTFLVQTRIISLELMSNTIGSESIIFNQPDNVTTLNVPSPLIEQLVYITKHVWMATKEVSDIPFVPLALDNVSPPLPQVEYLISRGISASQAEHFFKHTLGLHDLSTNEAPDCSQLDVSKEVWESIAQDIHSGAVTFKQEFPTFRPGSHLKAARLQEFDHFIDCWFKVACYYHKAVESIADMLLSTYLDPSDISNKLAYYIFDLVEVKKTRNADLGIAIHLFGIILKDEKLVNSNKGNISRFTRFMIGELENNPADVDKDYVSYGLYILEQVMYYKDFPESEKSPHERLSPQNKTVPFLIDDELKRRLFDSLVKLEKIHEIKSAIGIARIMILLVKDEECSSIFVNSKLLKILISLASDFMKSASNKYDIYQAALVVLIRRCFETAEVLKVNMSVEISTVFKGSIRGKRDLQSVLKETASVVLRDPELYVDVFSQDVRLDNYDGEDVSPSKLTVFRKKQEKSTEDMDMEDVEGSKDGDNLELQRTIKSTGIIHILLTELMEVSKKDWVSEPQSTDDEKTAKDSTPDVFKNVYFAYATFLLQTITELLGSYKQSKLEFLTFSKKNQNENLKPRSTALNFLLHQLIPTKLLIKSSGIEFERRSAISSLSKLAVLALVSTPILNEDNSPDPKKEDIDMAFIRKFYVDILLKILKETVSSPSIATARYGKLIDLFDLCGCLITQKFRDLTGPLLNKSATKYDQYYIAKALIDKQIPSQLTGIISEFDVNFPEIHRVIKLGIKPLTLLGKIKSEFQDIFEEEHQGDKEDDDIVPEDVDDRDETPDLFRNSTLGMYDVEHESEDSEMDYYEEGDPLEVLMSGEEISEEDSDDSSHLSELDSEMEEDEDNDISIDEGYEGNESMDDDDIPHIEDDDIEIIDELEMHSHSDSDEDSINDEDISDESGVYDYDEDEEISEYDDEELDGWIEAFEDDHAPSNEAEVEDGDIPSGVESLRRNRLQNSRDAYEVMDSGESDEEEEDNMSEDDSVVDDEVDGLGIAPDSRRRARDFASTFFDALRPAMGQPNIASLFEGLFSSANNDNGLLRGTIHISGPGNSTRFERSFGNVMQMGSKSKRDNDVLHSMYIKSTRERWLDALNMFYSKSKDEAVMKIIPNIVNRIEKESIEIYNLKKEEAERIRKEREEKIRKKEEEERLKREEEARERELNAENNTEHHDPIMVRIGDRDVDISGTDIDPEFFEALPDDMRDEVFTQHIRERRANASSTGTDAREIDPDFLDALPEQIREEILQQESMARRFSTLEDEMTYPDIDEEEAEDLDDENDGDGTNPFVLPSSGNPGSNRRRSTVGGDSTSEPSKKSKKVFFTPLVERSGVAALIRLLFIPLPINQREHIHQALQYLCKSKQSRAEVMGLLIAILQDGLINQRSIEKAYSQVCLKAKTNTLNMENQNNHFPIGGSPIIIGNQIIEVVHYILERNTHMRYYLLTEHDNPYILKKINRKTKLKESLSKESKYPINLLLRLLENNLIKEDQTFMDVLARVLQIATRPLHALQEANKNVEENKAPPITPPVIPDHNFRQIIKILTSNDCPNTTFRRTISAMQNLSVLSNAQKVFSVELSDQATKLGQTIINDLNTLTKEIAKSETYNAENKSFAKFSASSSDQAKLLRILTALDYMFESKEKDKGFEDDKTDYKAIHDGKENKLSIDEIEELTGLYKRLALGTLWDALSDCLRVLEEKKGMTNIATALLPLIEALMVVCKHSKVKEIHIKDAIKYEAKKIDFTKEPIESLFFSFTDEHKKILNQMVRTNPNLMSGPFGMLVRNPGVLEFDNKKNYFDRKLHENKNENAKLAINIRRDQVFLDSYRALFFKPKDEFKNSKLEVNFKGESGIDAGGVTREWYQVLSRQMFNPDYALFTPVASDETTFHPNRTSYINPEHLSFFKFIGKIIGKAIFDNSFLDCHFSRAVYKRILGKSVSLKDMETLDLEYFKSLVWMLENDITDVITEDFSVETDDYGEHKIIDLIPNGRDIAVTEENKHEYVKLVVQYRLQTSVTEQMDNFLLGFHEIISKDLVSIFDEQELELLISGLPDIDVLDWQNNTTYNNYSPSSEQIQWFWRAVKSFDNEERAKLLQFATGTSKVPLNGFKELSGASGTCKFSIHRDYGTTDRLPSSHTCFNQIDLPAYESYETLRGSVLLAITEGHEGFGLA</sequence>
<keyword evidence="8" id="KW-0509">mRNA transport</keyword>
<dbReference type="InterPro" id="IPR000569">
    <property type="entry name" value="HECT_dom"/>
</dbReference>
<evidence type="ECO:0000256" key="5">
    <source>
        <dbReference type="ARBA" id="ARBA00022448"/>
    </source>
</evidence>
<evidence type="ECO:0000256" key="10">
    <source>
        <dbReference type="ARBA" id="ARBA00034494"/>
    </source>
</evidence>
<dbReference type="GO" id="GO:0005634">
    <property type="term" value="C:nucleus"/>
    <property type="evidence" value="ECO:0007669"/>
    <property type="project" value="UniProtKB-SubCell"/>
</dbReference>
<dbReference type="GO" id="GO:0061630">
    <property type="term" value="F:ubiquitin protein ligase activity"/>
    <property type="evidence" value="ECO:0007669"/>
    <property type="project" value="UniProtKB-EC"/>
</dbReference>
<evidence type="ECO:0000256" key="3">
    <source>
        <dbReference type="ARBA" id="ARBA00004906"/>
    </source>
</evidence>
<feature type="domain" description="HECT" evidence="15">
    <location>
        <begin position="3016"/>
        <end position="3352"/>
    </location>
</feature>
<dbReference type="Proteomes" id="UP000054251">
    <property type="component" value="Unassembled WGS sequence"/>
</dbReference>
<evidence type="ECO:0000313" key="16">
    <source>
        <dbReference type="EMBL" id="KSA04095.1"/>
    </source>
</evidence>
<dbReference type="InterPro" id="IPR010309">
    <property type="entry name" value="E3_Ub_ligase_DUF908"/>
</dbReference>
<feature type="region of interest" description="Disordered" evidence="14">
    <location>
        <begin position="1950"/>
        <end position="1998"/>
    </location>
</feature>
<dbReference type="GO" id="GO:0051028">
    <property type="term" value="P:mRNA transport"/>
    <property type="evidence" value="ECO:0007669"/>
    <property type="project" value="UniProtKB-KW"/>
</dbReference>